<name>G6EDJ8_9SPHN</name>
<accession>G6EDJ8</accession>
<keyword evidence="3" id="KW-1185">Reference proteome</keyword>
<evidence type="ECO:0000256" key="1">
    <source>
        <dbReference type="SAM" id="MobiDB-lite"/>
    </source>
</evidence>
<organism evidence="2 3">
    <name type="scientific">Novosphingobium pentaromativorans US6-1</name>
    <dbReference type="NCBI Taxonomy" id="1088721"/>
    <lineage>
        <taxon>Bacteria</taxon>
        <taxon>Pseudomonadati</taxon>
        <taxon>Pseudomonadota</taxon>
        <taxon>Alphaproteobacteria</taxon>
        <taxon>Sphingomonadales</taxon>
        <taxon>Sphingomonadaceae</taxon>
        <taxon>Novosphingobium</taxon>
    </lineage>
</organism>
<reference evidence="2 3" key="1">
    <citation type="journal article" date="2012" name="J. Bacteriol.">
        <title>Genome sequence of benzo(a)pyrene-degrading bacterium Novosphingobium pentaromativorans US6-1.</title>
        <authorList>
            <person name="Luo Y.R."/>
            <person name="Kang S.G."/>
            <person name="Kim S.J."/>
            <person name="Kim M.R."/>
            <person name="Li N."/>
            <person name="Lee J.H."/>
            <person name="Kwon K.K."/>
        </authorList>
    </citation>
    <scope>NUCLEOTIDE SEQUENCE [LARGE SCALE GENOMIC DNA]</scope>
    <source>
        <strain evidence="2 3">US6-1</strain>
    </source>
</reference>
<evidence type="ECO:0000313" key="2">
    <source>
        <dbReference type="EMBL" id="EHJ60625.1"/>
    </source>
</evidence>
<evidence type="ECO:0000313" key="3">
    <source>
        <dbReference type="Proteomes" id="UP000004030"/>
    </source>
</evidence>
<proteinExistence type="predicted"/>
<gene>
    <name evidence="2" type="ORF">NSU_2418</name>
</gene>
<feature type="region of interest" description="Disordered" evidence="1">
    <location>
        <begin position="1"/>
        <end position="47"/>
    </location>
</feature>
<comment type="caution">
    <text evidence="2">The sequence shown here is derived from an EMBL/GenBank/DDBJ whole genome shotgun (WGS) entry which is preliminary data.</text>
</comment>
<dbReference type="Proteomes" id="UP000004030">
    <property type="component" value="Unassembled WGS sequence"/>
</dbReference>
<dbReference type="AlphaFoldDB" id="G6EDJ8"/>
<feature type="compositionally biased region" description="Basic and acidic residues" evidence="1">
    <location>
        <begin position="26"/>
        <end position="35"/>
    </location>
</feature>
<protein>
    <submittedName>
        <fullName evidence="2">Uncharacterized protein</fullName>
    </submittedName>
</protein>
<sequence>MREFPHPVSPDMLTGPISPPGAALKSQDECRRERSGTINVARHHNPD</sequence>
<dbReference type="EMBL" id="AGFM01000036">
    <property type="protein sequence ID" value="EHJ60625.1"/>
    <property type="molecule type" value="Genomic_DNA"/>
</dbReference>